<dbReference type="AlphaFoldDB" id="A0A1E3UFJ8"/>
<feature type="domain" description="ABC transmembrane type-1" evidence="8">
    <location>
        <begin position="78"/>
        <end position="295"/>
    </location>
</feature>
<dbReference type="CDD" id="cd06261">
    <property type="entry name" value="TM_PBP2"/>
    <property type="match status" value="1"/>
</dbReference>
<dbReference type="PANTHER" id="PTHR43227">
    <property type="entry name" value="BLL4140 PROTEIN"/>
    <property type="match status" value="1"/>
</dbReference>
<comment type="similarity">
    <text evidence="7">Belongs to the binding-protein-dependent transport system permease family.</text>
</comment>
<dbReference type="PANTHER" id="PTHR43227:SF11">
    <property type="entry name" value="BLL4140 PROTEIN"/>
    <property type="match status" value="1"/>
</dbReference>
<evidence type="ECO:0000256" key="2">
    <source>
        <dbReference type="ARBA" id="ARBA00022448"/>
    </source>
</evidence>
<dbReference type="EMBL" id="MEHD01000043">
    <property type="protein sequence ID" value="ODR48233.1"/>
    <property type="molecule type" value="Genomic_DNA"/>
</dbReference>
<evidence type="ECO:0000256" key="3">
    <source>
        <dbReference type="ARBA" id="ARBA00022475"/>
    </source>
</evidence>
<organism evidence="11 13">
    <name type="scientific">Eisenbergiella tayi</name>
    <dbReference type="NCBI Taxonomy" id="1432052"/>
    <lineage>
        <taxon>Bacteria</taxon>
        <taxon>Bacillati</taxon>
        <taxon>Bacillota</taxon>
        <taxon>Clostridia</taxon>
        <taxon>Lachnospirales</taxon>
        <taxon>Lachnospiraceae</taxon>
        <taxon>Eisenbergiella</taxon>
    </lineage>
</organism>
<dbReference type="Proteomes" id="UP000094271">
    <property type="component" value="Unassembled WGS sequence"/>
</dbReference>
<dbReference type="EMBL" id="MCGH01000002">
    <property type="protein sequence ID" value="ODM07444.1"/>
    <property type="molecule type" value="Genomic_DNA"/>
</dbReference>
<evidence type="ECO:0000313" key="10">
    <source>
        <dbReference type="EMBL" id="ODR48233.1"/>
    </source>
</evidence>
<dbReference type="SUPFAM" id="SSF161098">
    <property type="entry name" value="MetI-like"/>
    <property type="match status" value="1"/>
</dbReference>
<keyword evidence="2 7" id="KW-0813">Transport</keyword>
<evidence type="ECO:0000313" key="13">
    <source>
        <dbReference type="Proteomes" id="UP000094271"/>
    </source>
</evidence>
<reference evidence="11 13" key="3">
    <citation type="submission" date="2016-08" db="EMBL/GenBank/DDBJ databases">
        <authorList>
            <person name="Seilhamer J.J."/>
        </authorList>
    </citation>
    <scope>NUCLEOTIDE SEQUENCE [LARGE SCALE GENOMIC DNA]</scope>
    <source>
        <strain evidence="11 13">NML150140-1</strain>
    </source>
</reference>
<evidence type="ECO:0000256" key="4">
    <source>
        <dbReference type="ARBA" id="ARBA00022692"/>
    </source>
</evidence>
<feature type="transmembrane region" description="Helical" evidence="7">
    <location>
        <begin position="20"/>
        <end position="45"/>
    </location>
</feature>
<feature type="transmembrane region" description="Helical" evidence="7">
    <location>
        <begin position="82"/>
        <end position="106"/>
    </location>
</feature>
<dbReference type="GO" id="GO:0055085">
    <property type="term" value="P:transmembrane transport"/>
    <property type="evidence" value="ECO:0007669"/>
    <property type="project" value="InterPro"/>
</dbReference>
<sequence>MVKERFMNFGHEIKKNRALFIMVLPAVLLVLVLSYLPMSGLILAFKNYRFDKGVFGSDWNGIENFRYLFSSGTGWLITKNTILYNLLNLITSQGLAIVLAIVISELQGKYYKKITQSVIFFPYFISWVIVGAFVYNIFNYETGLMNGWLTSLGMEKVNVYSMPWVWPIIICCFNAWKWCGYNSIIYIAAITGIDGECYEAAQIDGANIFQRIWYITLPCIKPTVITMLLLQVGRILRGDFEMFYQIVGNNGQLYNATDVIDTYVFRSLMQNSNLGMTAAATFYQSILCFIIIMLVNAVVKKIDEDYALF</sequence>
<evidence type="ECO:0000256" key="6">
    <source>
        <dbReference type="ARBA" id="ARBA00023136"/>
    </source>
</evidence>
<dbReference type="InterPro" id="IPR050809">
    <property type="entry name" value="UgpAE/MalFG_permease"/>
</dbReference>
<dbReference type="EMBL" id="MEHA01000013">
    <property type="protein sequence ID" value="ODR49417.1"/>
    <property type="molecule type" value="Genomic_DNA"/>
</dbReference>
<proteinExistence type="inferred from homology"/>
<comment type="caution">
    <text evidence="11">The sequence shown here is derived from an EMBL/GenBank/DDBJ whole genome shotgun (WGS) entry which is preliminary data.</text>
</comment>
<comment type="subcellular location">
    <subcellularLocation>
        <location evidence="1 7">Cell membrane</location>
        <topology evidence="1 7">Multi-pass membrane protein</topology>
    </subcellularLocation>
</comment>
<evidence type="ECO:0000259" key="8">
    <source>
        <dbReference type="PROSITE" id="PS50928"/>
    </source>
</evidence>
<keyword evidence="6 7" id="KW-0472">Membrane</keyword>
<dbReference type="Gene3D" id="1.10.3720.10">
    <property type="entry name" value="MetI-like"/>
    <property type="match status" value="1"/>
</dbReference>
<dbReference type="Pfam" id="PF00528">
    <property type="entry name" value="BPD_transp_1"/>
    <property type="match status" value="1"/>
</dbReference>
<dbReference type="InterPro" id="IPR000515">
    <property type="entry name" value="MetI-like"/>
</dbReference>
<dbReference type="Proteomes" id="UP000094067">
    <property type="component" value="Unassembled WGS sequence"/>
</dbReference>
<evidence type="ECO:0000256" key="7">
    <source>
        <dbReference type="RuleBase" id="RU363032"/>
    </source>
</evidence>
<evidence type="ECO:0000256" key="5">
    <source>
        <dbReference type="ARBA" id="ARBA00022989"/>
    </source>
</evidence>
<dbReference type="Proteomes" id="UP000094869">
    <property type="component" value="Unassembled WGS sequence"/>
</dbReference>
<gene>
    <name evidence="9" type="primary">yteP_64</name>
    <name evidence="11" type="ORF">BEI59_18250</name>
    <name evidence="9" type="ORF">BEI61_03334</name>
    <name evidence="10" type="ORF">BEI63_25620</name>
</gene>
<feature type="transmembrane region" description="Helical" evidence="7">
    <location>
        <begin position="118"/>
        <end position="138"/>
    </location>
</feature>
<keyword evidence="5 7" id="KW-1133">Transmembrane helix</keyword>
<dbReference type="PATRIC" id="fig|1432052.4.peg.3715"/>
<evidence type="ECO:0000313" key="14">
    <source>
        <dbReference type="Proteomes" id="UP000094869"/>
    </source>
</evidence>
<evidence type="ECO:0000313" key="12">
    <source>
        <dbReference type="Proteomes" id="UP000094067"/>
    </source>
</evidence>
<accession>A0A1E3UFJ8</accession>
<name>A0A1E3UFJ8_9FIRM</name>
<reference evidence="9 12" key="1">
    <citation type="submission" date="2016-07" db="EMBL/GenBank/DDBJ databases">
        <title>Characterization of isolates of Eisenbergiella tayi derived from blood cultures, using whole genome sequencing.</title>
        <authorList>
            <person name="Burdz T."/>
            <person name="Wiebe D."/>
            <person name="Huynh C."/>
            <person name="Bernard K."/>
        </authorList>
    </citation>
    <scope>NUCLEOTIDE SEQUENCE [LARGE SCALE GENOMIC DNA]</scope>
    <source>
        <strain evidence="9 12">NML 110608</strain>
    </source>
</reference>
<keyword evidence="9" id="KW-0762">Sugar transport</keyword>
<reference evidence="10 14" key="2">
    <citation type="submission" date="2016-08" db="EMBL/GenBank/DDBJ databases">
        <title>Characterization of Isolates of Eisenbergiella tayi Derived from Blood Cultures, Using Whole Genome Sequencing.</title>
        <authorList>
            <person name="Bernier A.-M."/>
            <person name="Burdz T."/>
            <person name="Wiebe D."/>
            <person name="Bernard K."/>
        </authorList>
    </citation>
    <scope>NUCLEOTIDE SEQUENCE [LARGE SCALE GENOMIC DNA]</scope>
    <source>
        <strain evidence="10 14">NML120146</strain>
    </source>
</reference>
<dbReference type="RefSeq" id="WP_069153093.1">
    <property type="nucleotide sequence ID" value="NZ_DAWDRA010000305.1"/>
</dbReference>
<keyword evidence="14" id="KW-1185">Reference proteome</keyword>
<evidence type="ECO:0000313" key="11">
    <source>
        <dbReference type="EMBL" id="ODR49417.1"/>
    </source>
</evidence>
<dbReference type="PROSITE" id="PS50928">
    <property type="entry name" value="ABC_TM1"/>
    <property type="match status" value="1"/>
</dbReference>
<keyword evidence="3" id="KW-1003">Cell membrane</keyword>
<evidence type="ECO:0000256" key="1">
    <source>
        <dbReference type="ARBA" id="ARBA00004651"/>
    </source>
</evidence>
<protein>
    <submittedName>
        <fullName evidence="9">Putative multiple-sugar transport system permease YteP</fullName>
    </submittedName>
    <submittedName>
        <fullName evidence="11">Sugar ABC transporter permease</fullName>
    </submittedName>
</protein>
<dbReference type="GO" id="GO:0005886">
    <property type="term" value="C:plasma membrane"/>
    <property type="evidence" value="ECO:0007669"/>
    <property type="project" value="UniProtKB-SubCell"/>
</dbReference>
<dbReference type="InterPro" id="IPR035906">
    <property type="entry name" value="MetI-like_sf"/>
</dbReference>
<feature type="transmembrane region" description="Helical" evidence="7">
    <location>
        <begin position="158"/>
        <end position="176"/>
    </location>
</feature>
<feature type="transmembrane region" description="Helical" evidence="7">
    <location>
        <begin position="274"/>
        <end position="299"/>
    </location>
</feature>
<evidence type="ECO:0000313" key="9">
    <source>
        <dbReference type="EMBL" id="ODM07444.1"/>
    </source>
</evidence>
<keyword evidence="4 7" id="KW-0812">Transmembrane</keyword>